<reference evidence="1" key="1">
    <citation type="journal article" date="2017" name="Parasit. Vectors">
        <title>Sialotranscriptomics of Rhipicephalus zambeziensis reveals intricate expression profiles of secretory proteins and suggests tight temporal transcriptional regulation during blood-feeding.</title>
        <authorList>
            <person name="de Castro M.H."/>
            <person name="de Klerk D."/>
            <person name="Pienaar R."/>
            <person name="Rees D.J.G."/>
            <person name="Mans B.J."/>
        </authorList>
    </citation>
    <scope>NUCLEOTIDE SEQUENCE</scope>
    <source>
        <tissue evidence="1">Salivary glands</tissue>
    </source>
</reference>
<name>A0A224YCK8_9ACAR</name>
<organism evidence="1">
    <name type="scientific">Rhipicephalus zambeziensis</name>
    <dbReference type="NCBI Taxonomy" id="60191"/>
    <lineage>
        <taxon>Eukaryota</taxon>
        <taxon>Metazoa</taxon>
        <taxon>Ecdysozoa</taxon>
        <taxon>Arthropoda</taxon>
        <taxon>Chelicerata</taxon>
        <taxon>Arachnida</taxon>
        <taxon>Acari</taxon>
        <taxon>Parasitiformes</taxon>
        <taxon>Ixodida</taxon>
        <taxon>Ixodoidea</taxon>
        <taxon>Ixodidae</taxon>
        <taxon>Rhipicephalinae</taxon>
        <taxon>Rhipicephalus</taxon>
        <taxon>Rhipicephalus</taxon>
    </lineage>
</organism>
<sequence>MGSIMDESKKSWILMQNCFKPRINWRLFGKVLQDKVYRCPLLPVKKCMALFGNTCTTWAASCLYVLSHRAQSVHTIDSQETMEQGLFAALSGGCGVYTLCSEL</sequence>
<protein>
    <submittedName>
        <fullName evidence="1">Uncharacterized protein</fullName>
    </submittedName>
</protein>
<dbReference type="EMBL" id="GFPF01002283">
    <property type="protein sequence ID" value="MAA13429.1"/>
    <property type="molecule type" value="Transcribed_RNA"/>
</dbReference>
<dbReference type="AlphaFoldDB" id="A0A224YCK8"/>
<accession>A0A224YCK8</accession>
<proteinExistence type="predicted"/>
<evidence type="ECO:0000313" key="1">
    <source>
        <dbReference type="EMBL" id="MAA13429.1"/>
    </source>
</evidence>